<dbReference type="AlphaFoldDB" id="A0A8T0J1D4"/>
<gene>
    <name evidence="2" type="ORF">KC19_2G271300</name>
</gene>
<evidence type="ECO:0000313" key="2">
    <source>
        <dbReference type="EMBL" id="KAG0588816.1"/>
    </source>
</evidence>
<feature type="chain" id="PRO_5035906878" description="Secreted protein" evidence="1">
    <location>
        <begin position="17"/>
        <end position="87"/>
    </location>
</feature>
<sequence>MFLFIFISVFFSNKSGNFCLILETCSTHPCIGVTLTKEVHCFEYQHSCYRIWGRLWFGMHKRLYLHALKFQTLVTLLYFQVLYNPEI</sequence>
<accession>A0A8T0J1D4</accession>
<comment type="caution">
    <text evidence="2">The sequence shown here is derived from an EMBL/GenBank/DDBJ whole genome shotgun (WGS) entry which is preliminary data.</text>
</comment>
<evidence type="ECO:0008006" key="4">
    <source>
        <dbReference type="Google" id="ProtNLM"/>
    </source>
</evidence>
<evidence type="ECO:0000256" key="1">
    <source>
        <dbReference type="SAM" id="SignalP"/>
    </source>
</evidence>
<dbReference type="Proteomes" id="UP000822688">
    <property type="component" value="Chromosome 2"/>
</dbReference>
<keyword evidence="1" id="KW-0732">Signal</keyword>
<evidence type="ECO:0000313" key="3">
    <source>
        <dbReference type="Proteomes" id="UP000822688"/>
    </source>
</evidence>
<feature type="signal peptide" evidence="1">
    <location>
        <begin position="1"/>
        <end position="16"/>
    </location>
</feature>
<protein>
    <recommendedName>
        <fullName evidence="4">Secreted protein</fullName>
    </recommendedName>
</protein>
<name>A0A8T0J1D4_CERPU</name>
<proteinExistence type="predicted"/>
<dbReference type="EMBL" id="CM026422">
    <property type="protein sequence ID" value="KAG0588816.1"/>
    <property type="molecule type" value="Genomic_DNA"/>
</dbReference>
<keyword evidence="3" id="KW-1185">Reference proteome</keyword>
<organism evidence="2 3">
    <name type="scientific">Ceratodon purpureus</name>
    <name type="common">Fire moss</name>
    <name type="synonym">Dicranum purpureum</name>
    <dbReference type="NCBI Taxonomy" id="3225"/>
    <lineage>
        <taxon>Eukaryota</taxon>
        <taxon>Viridiplantae</taxon>
        <taxon>Streptophyta</taxon>
        <taxon>Embryophyta</taxon>
        <taxon>Bryophyta</taxon>
        <taxon>Bryophytina</taxon>
        <taxon>Bryopsida</taxon>
        <taxon>Dicranidae</taxon>
        <taxon>Pseudoditrichales</taxon>
        <taxon>Ditrichaceae</taxon>
        <taxon>Ceratodon</taxon>
    </lineage>
</organism>
<reference evidence="2" key="1">
    <citation type="submission" date="2020-06" db="EMBL/GenBank/DDBJ databases">
        <title>WGS assembly of Ceratodon purpureus strain R40.</title>
        <authorList>
            <person name="Carey S.B."/>
            <person name="Jenkins J."/>
            <person name="Shu S."/>
            <person name="Lovell J.T."/>
            <person name="Sreedasyam A."/>
            <person name="Maumus F."/>
            <person name="Tiley G.P."/>
            <person name="Fernandez-Pozo N."/>
            <person name="Barry K."/>
            <person name="Chen C."/>
            <person name="Wang M."/>
            <person name="Lipzen A."/>
            <person name="Daum C."/>
            <person name="Saski C.A."/>
            <person name="Payton A.C."/>
            <person name="Mcbreen J.C."/>
            <person name="Conrad R.E."/>
            <person name="Kollar L.M."/>
            <person name="Olsson S."/>
            <person name="Huttunen S."/>
            <person name="Landis J.B."/>
            <person name="Wickett N.J."/>
            <person name="Johnson M.G."/>
            <person name="Rensing S.A."/>
            <person name="Grimwood J."/>
            <person name="Schmutz J."/>
            <person name="Mcdaniel S.F."/>
        </authorList>
    </citation>
    <scope>NUCLEOTIDE SEQUENCE</scope>
    <source>
        <strain evidence="2">R40</strain>
    </source>
</reference>